<gene>
    <name evidence="1" type="ORF">F4821DRAFT_264876</name>
</gene>
<sequence>MSYVQSVEARRVISIGKIAWSAKAKDVEKAVKGRGFSNATFYWAYKPDGVSHKGWLKDLTFNGKPIEVKMVNRAYDQFAKPAAAQATPQPPPSTTPAPVPSTAPAKAATAPVPTATAAPAKALTHQTGYDKELASKSLTKYPPGWILDPEKPDLHLQLLFSHYTKLESAYAKAGVQNGFRVAMDRQGSRKFHSRQYPSPSEYNNEAANKVWVVGTEENANAKRQWEYVATEDIPEHEAEGWVAWDHPEHPVNKDNLDIRKLNFTCDVQTTDAPHQDTQKLFTDELKFIRDAGLNVQTKSTNATNPSLSIFLPTTCRGTGAGWGGFDKFQQWQGYGRQVKQEMVEKKPFAKEAKTLTFVTDDLMFFDDLPAEANEKYPVVAKEAAKTLWDRVNKDKGSKEAPRSTELKMAKSRGGY</sequence>
<evidence type="ECO:0000313" key="1">
    <source>
        <dbReference type="EMBL" id="KAI6081503.1"/>
    </source>
</evidence>
<proteinExistence type="predicted"/>
<comment type="caution">
    <text evidence="1">The sequence shown here is derived from an EMBL/GenBank/DDBJ whole genome shotgun (WGS) entry which is preliminary data.</text>
</comment>
<keyword evidence="2" id="KW-1185">Reference proteome</keyword>
<accession>A0ACC0CMF0</accession>
<reference evidence="1 2" key="1">
    <citation type="journal article" date="2022" name="New Phytol.">
        <title>Ecological generalism drives hyperdiversity of secondary metabolite gene clusters in xylarialean endophytes.</title>
        <authorList>
            <person name="Franco M.E.E."/>
            <person name="Wisecaver J.H."/>
            <person name="Arnold A.E."/>
            <person name="Ju Y.M."/>
            <person name="Slot J.C."/>
            <person name="Ahrendt S."/>
            <person name="Moore L.P."/>
            <person name="Eastman K.E."/>
            <person name="Scott K."/>
            <person name="Konkel Z."/>
            <person name="Mondo S.J."/>
            <person name="Kuo A."/>
            <person name="Hayes R.D."/>
            <person name="Haridas S."/>
            <person name="Andreopoulos B."/>
            <person name="Riley R."/>
            <person name="LaButti K."/>
            <person name="Pangilinan J."/>
            <person name="Lipzen A."/>
            <person name="Amirebrahimi M."/>
            <person name="Yan J."/>
            <person name="Adam C."/>
            <person name="Keymanesh K."/>
            <person name="Ng V."/>
            <person name="Louie K."/>
            <person name="Northen T."/>
            <person name="Drula E."/>
            <person name="Henrissat B."/>
            <person name="Hsieh H.M."/>
            <person name="Youens-Clark K."/>
            <person name="Lutzoni F."/>
            <person name="Miadlikowska J."/>
            <person name="Eastwood D.C."/>
            <person name="Hamelin R.C."/>
            <person name="Grigoriev I.V."/>
            <person name="U'Ren J.M."/>
        </authorList>
    </citation>
    <scope>NUCLEOTIDE SEQUENCE [LARGE SCALE GENOMIC DNA]</scope>
    <source>
        <strain evidence="1 2">ER1909</strain>
    </source>
</reference>
<dbReference type="Proteomes" id="UP001497680">
    <property type="component" value="Unassembled WGS sequence"/>
</dbReference>
<name>A0ACC0CMF0_9PEZI</name>
<dbReference type="EMBL" id="MU394394">
    <property type="protein sequence ID" value="KAI6081503.1"/>
    <property type="molecule type" value="Genomic_DNA"/>
</dbReference>
<evidence type="ECO:0000313" key="2">
    <source>
        <dbReference type="Proteomes" id="UP001497680"/>
    </source>
</evidence>
<organism evidence="1 2">
    <name type="scientific">Hypoxylon rubiginosum</name>
    <dbReference type="NCBI Taxonomy" id="110542"/>
    <lineage>
        <taxon>Eukaryota</taxon>
        <taxon>Fungi</taxon>
        <taxon>Dikarya</taxon>
        <taxon>Ascomycota</taxon>
        <taxon>Pezizomycotina</taxon>
        <taxon>Sordariomycetes</taxon>
        <taxon>Xylariomycetidae</taxon>
        <taxon>Xylariales</taxon>
        <taxon>Hypoxylaceae</taxon>
        <taxon>Hypoxylon</taxon>
    </lineage>
</organism>
<protein>
    <submittedName>
        <fullName evidence="1">Uncharacterized protein</fullName>
    </submittedName>
</protein>